<dbReference type="AlphaFoldDB" id="A0A9P6VJG9"/>
<reference evidence="2" key="1">
    <citation type="submission" date="2019-07" db="EMBL/GenBank/DDBJ databases">
        <title>Hyphodiscus hymeniophilus genome sequencing and assembly.</title>
        <authorList>
            <person name="Kramer G."/>
            <person name="Nodwell J."/>
        </authorList>
    </citation>
    <scope>NUCLEOTIDE SEQUENCE</scope>
    <source>
        <strain evidence="2">ATCC 34498</strain>
    </source>
</reference>
<comment type="caution">
    <text evidence="2">The sequence shown here is derived from an EMBL/GenBank/DDBJ whole genome shotgun (WGS) entry which is preliminary data.</text>
</comment>
<dbReference type="OrthoDB" id="3562367at2759"/>
<dbReference type="Proteomes" id="UP000785200">
    <property type="component" value="Unassembled WGS sequence"/>
</dbReference>
<protein>
    <submittedName>
        <fullName evidence="2">Uncharacterized protein</fullName>
    </submittedName>
</protein>
<keyword evidence="3" id="KW-1185">Reference proteome</keyword>
<feature type="region of interest" description="Disordered" evidence="1">
    <location>
        <begin position="161"/>
        <end position="192"/>
    </location>
</feature>
<evidence type="ECO:0000313" key="3">
    <source>
        <dbReference type="Proteomes" id="UP000785200"/>
    </source>
</evidence>
<gene>
    <name evidence="2" type="ORF">D0Z07_4161</name>
</gene>
<accession>A0A9P6VJG9</accession>
<sequence>MKNNGGSKSPILPPESLPSTTISLSQKPLVEQPQKSICLDIENLEPASTTVSSKEVNRNGESYQHLPLLLGTTLRFYFKAPSITQAPISDTLQLARQGLQAIQHCLRRFPPSPPTQAPSERSPHEPSSPGLDSESSSILACVILMEKVVFCYDSLLKRRSGPGDVSSPYAPSPAPSSTSTSNPTASSSSANHRMQPIFIGDFEVEDKAAWKMVLDAVVTAQKQEARKTISRLEDWANDLVGKSKNEGRLAVTFLEQLKRRFHD</sequence>
<evidence type="ECO:0000256" key="1">
    <source>
        <dbReference type="SAM" id="MobiDB-lite"/>
    </source>
</evidence>
<feature type="region of interest" description="Disordered" evidence="1">
    <location>
        <begin position="1"/>
        <end position="20"/>
    </location>
</feature>
<feature type="compositionally biased region" description="Low complexity" evidence="1">
    <location>
        <begin position="175"/>
        <end position="190"/>
    </location>
</feature>
<evidence type="ECO:0000313" key="2">
    <source>
        <dbReference type="EMBL" id="KAG0649118.1"/>
    </source>
</evidence>
<feature type="region of interest" description="Disordered" evidence="1">
    <location>
        <begin position="107"/>
        <end position="133"/>
    </location>
</feature>
<proteinExistence type="predicted"/>
<dbReference type="EMBL" id="VNKQ01000008">
    <property type="protein sequence ID" value="KAG0649118.1"/>
    <property type="molecule type" value="Genomic_DNA"/>
</dbReference>
<name>A0A9P6VJG9_9HELO</name>
<organism evidence="2 3">
    <name type="scientific">Hyphodiscus hymeniophilus</name>
    <dbReference type="NCBI Taxonomy" id="353542"/>
    <lineage>
        <taxon>Eukaryota</taxon>
        <taxon>Fungi</taxon>
        <taxon>Dikarya</taxon>
        <taxon>Ascomycota</taxon>
        <taxon>Pezizomycotina</taxon>
        <taxon>Leotiomycetes</taxon>
        <taxon>Helotiales</taxon>
        <taxon>Hyphodiscaceae</taxon>
        <taxon>Hyphodiscus</taxon>
    </lineage>
</organism>